<proteinExistence type="predicted"/>
<sequence>MAIINVLHVLLIAPAFLYIGYTRDVPDVVFHGLLGLGIFLFFYQGWRAYEKLVAGSNPWVNLIHVILIAPLLVFVGYWGAETPRRYFEMMMLLGFAALGYHGLYIATDH</sequence>
<reference evidence="2" key="1">
    <citation type="journal article" date="2020" name="Nature">
        <title>Giant virus diversity and host interactions through global metagenomics.</title>
        <authorList>
            <person name="Schulz F."/>
            <person name="Roux S."/>
            <person name="Paez-Espino D."/>
            <person name="Jungbluth S."/>
            <person name="Walsh D.A."/>
            <person name="Denef V.J."/>
            <person name="McMahon K.D."/>
            <person name="Konstantinidis K.T."/>
            <person name="Eloe-Fadrosh E.A."/>
            <person name="Kyrpides N.C."/>
            <person name="Woyke T."/>
        </authorList>
    </citation>
    <scope>NUCLEOTIDE SEQUENCE</scope>
    <source>
        <strain evidence="2">GVMAG-M-3300023179-138</strain>
    </source>
</reference>
<keyword evidence="1" id="KW-0812">Transmembrane</keyword>
<evidence type="ECO:0000256" key="1">
    <source>
        <dbReference type="SAM" id="Phobius"/>
    </source>
</evidence>
<evidence type="ECO:0000313" key="2">
    <source>
        <dbReference type="EMBL" id="QHT24337.1"/>
    </source>
</evidence>
<dbReference type="AlphaFoldDB" id="A0A6C0E589"/>
<protein>
    <submittedName>
        <fullName evidence="2">Uncharacterized protein</fullName>
    </submittedName>
</protein>
<dbReference type="EMBL" id="MN739744">
    <property type="protein sequence ID" value="QHT24337.1"/>
    <property type="molecule type" value="Genomic_DNA"/>
</dbReference>
<accession>A0A6C0E589</accession>
<feature type="transmembrane region" description="Helical" evidence="1">
    <location>
        <begin position="58"/>
        <end position="79"/>
    </location>
</feature>
<feature type="transmembrane region" description="Helical" evidence="1">
    <location>
        <begin position="86"/>
        <end position="106"/>
    </location>
</feature>
<name>A0A6C0E589_9ZZZZ</name>
<feature type="transmembrane region" description="Helical" evidence="1">
    <location>
        <begin position="28"/>
        <end position="46"/>
    </location>
</feature>
<organism evidence="2">
    <name type="scientific">viral metagenome</name>
    <dbReference type="NCBI Taxonomy" id="1070528"/>
    <lineage>
        <taxon>unclassified sequences</taxon>
        <taxon>metagenomes</taxon>
        <taxon>organismal metagenomes</taxon>
    </lineage>
</organism>
<feature type="transmembrane region" description="Helical" evidence="1">
    <location>
        <begin position="6"/>
        <end position="21"/>
    </location>
</feature>
<keyword evidence="1" id="KW-0472">Membrane</keyword>
<keyword evidence="1" id="KW-1133">Transmembrane helix</keyword>